<evidence type="ECO:0000313" key="2">
    <source>
        <dbReference type="EMBL" id="ABN68607.2"/>
    </source>
</evidence>
<feature type="compositionally biased region" description="Polar residues" evidence="1">
    <location>
        <begin position="222"/>
        <end position="232"/>
    </location>
</feature>
<dbReference type="AlphaFoldDB" id="A3LZV8"/>
<sequence length="669" mass="75468">MSVYGKNWSSFRKRTRLSADAPVFSSDEENEEFTDITEPTSVSDKLMSVIQDSHVVTKIGEQELLPSAEINSNWKTYKSVQHHKRSLSDFNLSDSLTTSPQKLVTVVNALSNSPSPVKSRAKRRLEDELKDLAKTPPRNKSKNNNREQVTPAKSTNSTAKRTPTFTPKEARDWDSLFESIDDESVGRNTFLTSQNDSDNHGEETDNDDGEINVDLSVFSSYVENSNTSPSRNSSERISKGTAKSKLRTYGDERSFLLEGNEEENSKVSIGDEIPVVEDVLSINDLRSISKENQRKEALDYILEGLQFTDCKNLATGNAVLVSLLVDLAIESIKNGSNALERNGEIIATRLLAIYENIINSKGNGKDVLCWLVSVNFLFLAASATRTEQVAISQTFRHCLLSILKSLGVTYSSNGLPILVKKSLLQLSDILQIETPLQVQLIEVMSNVPDFHRADIFEHVIQLFATETRLTNKMKLLSYIQSYVERSPELDSLYDLEICILESMNKIDFVQLDDLDVQVLKLVVVLSTSYDNNERVAELLFDPKYVSPMIRYINSSYSCLNDEYRLNIALFLLGFLINFVESDRFELQKFDDVRDNIAIFEAIDASAKDEASGHLIGYNSIVLTYLSLKYSEDLDIDIQHLKHKLDHFKEKIANTRIKTKIDSLLTELAK</sequence>
<protein>
    <recommendedName>
        <fullName evidence="4">Wings apart-like protein C-terminal domain-containing protein</fullName>
    </recommendedName>
</protein>
<dbReference type="GeneID" id="4840987"/>
<gene>
    <name evidence="2" type="ORF">PICST_33685</name>
</gene>
<feature type="compositionally biased region" description="Polar residues" evidence="1">
    <location>
        <begin position="187"/>
        <end position="196"/>
    </location>
</feature>
<proteinExistence type="predicted"/>
<organism evidence="2 3">
    <name type="scientific">Scheffersomyces stipitis (strain ATCC 58785 / CBS 6054 / NBRC 10063 / NRRL Y-11545)</name>
    <name type="common">Yeast</name>
    <name type="synonym">Pichia stipitis</name>
    <dbReference type="NCBI Taxonomy" id="322104"/>
    <lineage>
        <taxon>Eukaryota</taxon>
        <taxon>Fungi</taxon>
        <taxon>Dikarya</taxon>
        <taxon>Ascomycota</taxon>
        <taxon>Saccharomycotina</taxon>
        <taxon>Pichiomycetes</taxon>
        <taxon>Debaryomycetaceae</taxon>
        <taxon>Scheffersomyces</taxon>
    </lineage>
</organism>
<feature type="region of interest" description="Disordered" evidence="1">
    <location>
        <begin position="187"/>
        <end position="210"/>
    </location>
</feature>
<feature type="compositionally biased region" description="Polar residues" evidence="1">
    <location>
        <begin position="146"/>
        <end position="165"/>
    </location>
</feature>
<name>A3LZV8_PICST</name>
<evidence type="ECO:0008006" key="4">
    <source>
        <dbReference type="Google" id="ProtNLM"/>
    </source>
</evidence>
<evidence type="ECO:0000256" key="1">
    <source>
        <dbReference type="SAM" id="MobiDB-lite"/>
    </source>
</evidence>
<dbReference type="OMA" id="ANEMSIM"/>
<dbReference type="RefSeq" id="XP_001386636.2">
    <property type="nucleotide sequence ID" value="XM_001386599.1"/>
</dbReference>
<dbReference type="KEGG" id="pic:PICST_33685"/>
<feature type="region of interest" description="Disordered" evidence="1">
    <location>
        <begin position="222"/>
        <end position="244"/>
    </location>
</feature>
<accession>A3LZV8</accession>
<keyword evidence="3" id="KW-1185">Reference proteome</keyword>
<dbReference type="HOGENOM" id="CLU_422735_0_0_1"/>
<evidence type="ECO:0000313" key="3">
    <source>
        <dbReference type="Proteomes" id="UP000002258"/>
    </source>
</evidence>
<dbReference type="EMBL" id="CP000502">
    <property type="protein sequence ID" value="ABN68607.2"/>
    <property type="molecule type" value="Genomic_DNA"/>
</dbReference>
<dbReference type="OrthoDB" id="4027237at2759"/>
<dbReference type="InParanoid" id="A3LZV8"/>
<reference evidence="2 3" key="1">
    <citation type="journal article" date="2007" name="Nat. Biotechnol.">
        <title>Genome sequence of the lignocellulose-bioconverting and xylose-fermenting yeast Pichia stipitis.</title>
        <authorList>
            <person name="Jeffries T.W."/>
            <person name="Grigoriev I.V."/>
            <person name="Grimwood J."/>
            <person name="Laplaza J.M."/>
            <person name="Aerts A."/>
            <person name="Salamov A."/>
            <person name="Schmutz J."/>
            <person name="Lindquist E."/>
            <person name="Dehal P."/>
            <person name="Shapiro H."/>
            <person name="Jin Y.S."/>
            <person name="Passoth V."/>
            <person name="Richardson P.M."/>
        </authorList>
    </citation>
    <scope>NUCLEOTIDE SEQUENCE [LARGE SCALE GENOMIC DNA]</scope>
    <source>
        <strain evidence="3">ATCC 58785 / CBS 6054 / NBRC 10063 / NRRL Y-11545</strain>
    </source>
</reference>
<dbReference type="eggNOG" id="ENOG502T5CB">
    <property type="taxonomic scope" value="Eukaryota"/>
</dbReference>
<feature type="region of interest" description="Disordered" evidence="1">
    <location>
        <begin position="129"/>
        <end position="173"/>
    </location>
</feature>
<dbReference type="Proteomes" id="UP000002258">
    <property type="component" value="Chromosome 8"/>
</dbReference>